<keyword evidence="5" id="KW-1185">Reference proteome</keyword>
<feature type="domain" description="Sialate O-acetylesterase" evidence="3">
    <location>
        <begin position="108"/>
        <end position="329"/>
    </location>
</feature>
<evidence type="ECO:0000313" key="5">
    <source>
        <dbReference type="Proteomes" id="UP000187464"/>
    </source>
</evidence>
<dbReference type="KEGG" id="psac:PSM36_2680"/>
<sequence>MDKILKAIFFCLLFLAGSTVKADIIFPAFISDGMVLQQQTNAPLWGKTSAGNRVTVVTSWNNKEYVTESDNRGYWKLRVETPGAGGPYSITFKEENNSITLQDILIGEVWLCSGQSNMEMPMKGFKNQPVENANMDILKSANPRIRLFTVKRNSTLAIQEDVTGEWAPATPASVKEFSATGYYFGRLLQEILDVPVGLVCASWGGSWIEGWMGTDMLQSFPEVRLPEKESDIREKNRTPTTLYNAMISPLVGFSIRGVIWYQGESNYDRYHNYTDLFKTMVDGWRSKWDQGPFPFYYCQIAPYDYALVTPEGEEVINSAYLREAQLNAERAIENSGMVVLLDAGSEKGIHPAKKQVPGERLALQALAKTYKIEGITADSPVYKEMEIRGDTVILSFDRTDMWITALNGELNHFTIAGSDRQFHKAEAWISRSKVYVKADMVKEPVAVRYAFENYVEGDLFGTEGLPVSSFRTDNW</sequence>
<dbReference type="InterPro" id="IPR039329">
    <property type="entry name" value="SIAE"/>
</dbReference>
<keyword evidence="2" id="KW-0732">Signal</keyword>
<dbReference type="AlphaFoldDB" id="A0A1R3SZ62"/>
<dbReference type="Gene3D" id="3.40.50.1110">
    <property type="entry name" value="SGNH hydrolase"/>
    <property type="match status" value="1"/>
</dbReference>
<dbReference type="Pfam" id="PF03629">
    <property type="entry name" value="SASA"/>
    <property type="match status" value="1"/>
</dbReference>
<proteinExistence type="predicted"/>
<gene>
    <name evidence="4" type="ORF">PSM36_2680</name>
</gene>
<evidence type="ECO:0000256" key="2">
    <source>
        <dbReference type="SAM" id="SignalP"/>
    </source>
</evidence>
<dbReference type="InterPro" id="IPR005181">
    <property type="entry name" value="SASA"/>
</dbReference>
<evidence type="ECO:0000256" key="1">
    <source>
        <dbReference type="ARBA" id="ARBA00022801"/>
    </source>
</evidence>
<organism evidence="4 5">
    <name type="scientific">Proteiniphilum saccharofermentans</name>
    <dbReference type="NCBI Taxonomy" id="1642647"/>
    <lineage>
        <taxon>Bacteria</taxon>
        <taxon>Pseudomonadati</taxon>
        <taxon>Bacteroidota</taxon>
        <taxon>Bacteroidia</taxon>
        <taxon>Bacteroidales</taxon>
        <taxon>Dysgonomonadaceae</taxon>
        <taxon>Proteiniphilum</taxon>
    </lineage>
</organism>
<evidence type="ECO:0000259" key="3">
    <source>
        <dbReference type="Pfam" id="PF03629"/>
    </source>
</evidence>
<dbReference type="GO" id="GO:0005975">
    <property type="term" value="P:carbohydrate metabolic process"/>
    <property type="evidence" value="ECO:0007669"/>
    <property type="project" value="TreeGrafter"/>
</dbReference>
<dbReference type="EMBL" id="LT605205">
    <property type="protein sequence ID" value="SCD21476.1"/>
    <property type="molecule type" value="Genomic_DNA"/>
</dbReference>
<keyword evidence="1" id="KW-0378">Hydrolase</keyword>
<feature type="signal peptide" evidence="2">
    <location>
        <begin position="1"/>
        <end position="22"/>
    </location>
</feature>
<protein>
    <recommendedName>
        <fullName evidence="3">Sialate O-acetylesterase domain-containing protein</fullName>
    </recommendedName>
</protein>
<dbReference type="Proteomes" id="UP000187464">
    <property type="component" value="Chromosome I"/>
</dbReference>
<evidence type="ECO:0000313" key="4">
    <source>
        <dbReference type="EMBL" id="SCD21476.1"/>
    </source>
</evidence>
<name>A0A1R3SZ62_9BACT</name>
<dbReference type="PANTHER" id="PTHR22901:SF0">
    <property type="entry name" value="SIALATE O-ACETYLESTERASE"/>
    <property type="match status" value="1"/>
</dbReference>
<accession>A0A1R3SZ62</accession>
<dbReference type="PANTHER" id="PTHR22901">
    <property type="entry name" value="SIALATE O-ACETYLESTERASE"/>
    <property type="match status" value="1"/>
</dbReference>
<dbReference type="STRING" id="1642647.PSM36_2680"/>
<feature type="chain" id="PRO_5010341706" description="Sialate O-acetylesterase domain-containing protein" evidence="2">
    <location>
        <begin position="23"/>
        <end position="475"/>
    </location>
</feature>
<dbReference type="GO" id="GO:0001681">
    <property type="term" value="F:sialate O-acetylesterase activity"/>
    <property type="evidence" value="ECO:0007669"/>
    <property type="project" value="InterPro"/>
</dbReference>
<dbReference type="InterPro" id="IPR036514">
    <property type="entry name" value="SGNH_hydro_sf"/>
</dbReference>
<dbReference type="SUPFAM" id="SSF52266">
    <property type="entry name" value="SGNH hydrolase"/>
    <property type="match status" value="1"/>
</dbReference>
<reference evidence="4 5" key="1">
    <citation type="submission" date="2016-08" db="EMBL/GenBank/DDBJ databases">
        <authorList>
            <person name="Seilhamer J.J."/>
        </authorList>
    </citation>
    <scope>NUCLEOTIDE SEQUENCE [LARGE SCALE GENOMIC DNA]</scope>
    <source>
        <strain evidence="4">M3/6</strain>
    </source>
</reference>
<dbReference type="RefSeq" id="WP_083711168.1">
    <property type="nucleotide sequence ID" value="NZ_LT605205.1"/>
</dbReference>